<keyword evidence="2" id="KW-1185">Reference proteome</keyword>
<sequence>MARPDQRSAEAAEYRRWYKLAIWCGKHGLREQQLMRQPLCERCLVSETVEPATVVNHRIKHNGNWELFIDPNNHESLCKPHHDRDAQLEDKGKVVLQFDASGWPL</sequence>
<evidence type="ECO:0000313" key="2">
    <source>
        <dbReference type="Proteomes" id="UP001201701"/>
    </source>
</evidence>
<protein>
    <submittedName>
        <fullName evidence="1">HNH endonuclease</fullName>
    </submittedName>
</protein>
<name>A0ABS9QKD1_9HYPH</name>
<proteinExistence type="predicted"/>
<dbReference type="Proteomes" id="UP001201701">
    <property type="component" value="Unassembled WGS sequence"/>
</dbReference>
<dbReference type="EMBL" id="JAKREW010000020">
    <property type="protein sequence ID" value="MCG7507074.1"/>
    <property type="molecule type" value="Genomic_DNA"/>
</dbReference>
<keyword evidence="1" id="KW-0378">Hydrolase</keyword>
<gene>
    <name evidence="1" type="ORF">L4923_18760</name>
</gene>
<dbReference type="GO" id="GO:0004519">
    <property type="term" value="F:endonuclease activity"/>
    <property type="evidence" value="ECO:0007669"/>
    <property type="project" value="UniProtKB-KW"/>
</dbReference>
<dbReference type="RefSeq" id="WP_239367873.1">
    <property type="nucleotide sequence ID" value="NZ_JAKREW010000020.1"/>
</dbReference>
<accession>A0ABS9QKD1</accession>
<keyword evidence="1" id="KW-0540">Nuclease</keyword>
<keyword evidence="1" id="KW-0255">Endonuclease</keyword>
<reference evidence="1 2" key="1">
    <citation type="submission" date="2022-02" db="EMBL/GenBank/DDBJ databases">
        <title>Draft genome sequence of Mezorhizobium retamae strain IRAMC:0171 isolated from Retama raetam nodules.</title>
        <authorList>
            <person name="Bengaied R."/>
            <person name="Sbissi I."/>
            <person name="Huber K."/>
            <person name="Ghodbane F."/>
            <person name="Nouioui I."/>
            <person name="Tarhouni M."/>
            <person name="Gtari M."/>
        </authorList>
    </citation>
    <scope>NUCLEOTIDE SEQUENCE [LARGE SCALE GENOMIC DNA]</scope>
    <source>
        <strain evidence="1 2">IRAMC:0171</strain>
    </source>
</reference>
<comment type="caution">
    <text evidence="1">The sequence shown here is derived from an EMBL/GenBank/DDBJ whole genome shotgun (WGS) entry which is preliminary data.</text>
</comment>
<organism evidence="1 2">
    <name type="scientific">Mesorhizobium retamae</name>
    <dbReference type="NCBI Taxonomy" id="2912854"/>
    <lineage>
        <taxon>Bacteria</taxon>
        <taxon>Pseudomonadati</taxon>
        <taxon>Pseudomonadota</taxon>
        <taxon>Alphaproteobacteria</taxon>
        <taxon>Hyphomicrobiales</taxon>
        <taxon>Phyllobacteriaceae</taxon>
        <taxon>Mesorhizobium</taxon>
    </lineage>
</organism>
<evidence type="ECO:0000313" key="1">
    <source>
        <dbReference type="EMBL" id="MCG7507074.1"/>
    </source>
</evidence>